<gene>
    <name evidence="2" type="ORF">CTI12_AA154960</name>
</gene>
<dbReference type="SUPFAM" id="SSF57850">
    <property type="entry name" value="RING/U-box"/>
    <property type="match status" value="1"/>
</dbReference>
<comment type="caution">
    <text evidence="2">The sequence shown here is derived from an EMBL/GenBank/DDBJ whole genome shotgun (WGS) entry which is preliminary data.</text>
</comment>
<feature type="compositionally biased region" description="Polar residues" evidence="1">
    <location>
        <begin position="42"/>
        <end position="63"/>
    </location>
</feature>
<dbReference type="AlphaFoldDB" id="A0A2U1P8J8"/>
<dbReference type="Proteomes" id="UP000245207">
    <property type="component" value="Unassembled WGS sequence"/>
</dbReference>
<dbReference type="STRING" id="35608.A0A2U1P8J8"/>
<dbReference type="EMBL" id="PKPP01001513">
    <property type="protein sequence ID" value="PWA82073.1"/>
    <property type="molecule type" value="Genomic_DNA"/>
</dbReference>
<proteinExistence type="predicted"/>
<evidence type="ECO:0000313" key="3">
    <source>
        <dbReference type="Proteomes" id="UP000245207"/>
    </source>
</evidence>
<accession>A0A2U1P8J8</accession>
<dbReference type="PANTHER" id="PTHR20930:SF0">
    <property type="entry name" value="PROTEIN ILRUN"/>
    <property type="match status" value="1"/>
</dbReference>
<sequence>MASSSSIVIKVKYGEALRRFKASVFENKLLSLNPLRITVKLNNGNPTGSTRTSAPVSLSQSQLPHHPLNSEVSQTIKLPLYQPQSQTWNPAASETPKSPLLKPVCWNPVVPKTPTSPLIQPQSQPLKPTPSWPLVQPQFLQSNPAVPKTPMSPPQPQFEPWTPVFSKSQSRTLNTHSTPMAPGVAEFFEKMKTTGLNRVPASMTGASLPQLIGGTSNVAGQQNVNSESSTVKNTKVSANSNVGNFNMMDKKPPKVTEDVKFKDVQPLKFVDFKFSDIQFQSVKAPSNATNSFKWSSMKNKETTDSVKDSKKVEVNHEVRCLFSCNDLVRCNSCGIHPSAPWFKSIVKENYDLCCTCFAELQGSFADYIRIDKPTIVGRPFNMSDANLKNFGKTLVNPSMPPVAKNPKVVNQDHLLDTVLPGHNIVKVSNSAGSNVDSPHKDQEKNFAINDSSVNNGDVSSTMATTLTGPAGPVESESTMDSPPVEPTVGLSTTSLEPISFPTVPPIVSGASSSTVAVGQTSAIATQNGSDEWEETQEWVSDFDFEKTLDDLYIVSDWEPMLDELHGWEASEEGESD</sequence>
<dbReference type="PANTHER" id="PTHR20930">
    <property type="entry name" value="OVARIAN CARCINOMA ANTIGEN CA125-RELATED"/>
    <property type="match status" value="1"/>
</dbReference>
<feature type="compositionally biased region" description="Low complexity" evidence="1">
    <location>
        <begin position="449"/>
        <end position="460"/>
    </location>
</feature>
<feature type="region of interest" description="Disordered" evidence="1">
    <location>
        <begin position="449"/>
        <end position="489"/>
    </location>
</feature>
<dbReference type="OrthoDB" id="661148at2759"/>
<organism evidence="2 3">
    <name type="scientific">Artemisia annua</name>
    <name type="common">Sweet wormwood</name>
    <dbReference type="NCBI Taxonomy" id="35608"/>
    <lineage>
        <taxon>Eukaryota</taxon>
        <taxon>Viridiplantae</taxon>
        <taxon>Streptophyta</taxon>
        <taxon>Embryophyta</taxon>
        <taxon>Tracheophyta</taxon>
        <taxon>Spermatophyta</taxon>
        <taxon>Magnoliopsida</taxon>
        <taxon>eudicotyledons</taxon>
        <taxon>Gunneridae</taxon>
        <taxon>Pentapetalae</taxon>
        <taxon>asterids</taxon>
        <taxon>campanulids</taxon>
        <taxon>Asterales</taxon>
        <taxon>Asteraceae</taxon>
        <taxon>Asteroideae</taxon>
        <taxon>Anthemideae</taxon>
        <taxon>Artemisiinae</taxon>
        <taxon>Artemisia</taxon>
    </lineage>
</organism>
<keyword evidence="3" id="KW-1185">Reference proteome</keyword>
<evidence type="ECO:0000256" key="1">
    <source>
        <dbReference type="SAM" id="MobiDB-lite"/>
    </source>
</evidence>
<evidence type="ECO:0000313" key="2">
    <source>
        <dbReference type="EMBL" id="PWA82073.1"/>
    </source>
</evidence>
<reference evidence="2 3" key="1">
    <citation type="journal article" date="2018" name="Mol. Plant">
        <title>The genome of Artemisia annua provides insight into the evolution of Asteraceae family and artemisinin biosynthesis.</title>
        <authorList>
            <person name="Shen Q."/>
            <person name="Zhang L."/>
            <person name="Liao Z."/>
            <person name="Wang S."/>
            <person name="Yan T."/>
            <person name="Shi P."/>
            <person name="Liu M."/>
            <person name="Fu X."/>
            <person name="Pan Q."/>
            <person name="Wang Y."/>
            <person name="Lv Z."/>
            <person name="Lu X."/>
            <person name="Zhang F."/>
            <person name="Jiang W."/>
            <person name="Ma Y."/>
            <person name="Chen M."/>
            <person name="Hao X."/>
            <person name="Li L."/>
            <person name="Tang Y."/>
            <person name="Lv G."/>
            <person name="Zhou Y."/>
            <person name="Sun X."/>
            <person name="Brodelius P.E."/>
            <person name="Rose J.K.C."/>
            <person name="Tang K."/>
        </authorList>
    </citation>
    <scope>NUCLEOTIDE SEQUENCE [LARGE SCALE GENOMIC DNA]</scope>
    <source>
        <strain evidence="3">cv. Huhao1</strain>
        <tissue evidence="2">Leaf</tissue>
    </source>
</reference>
<name>A0A2U1P8J8_ARTAN</name>
<feature type="region of interest" description="Disordered" evidence="1">
    <location>
        <begin position="42"/>
        <end position="66"/>
    </location>
</feature>
<protein>
    <submittedName>
        <fullName evidence="2">PB1 domain, Zinc finger, ZZ-type, UBA-like, Next to BRCA1, central domain protein</fullName>
    </submittedName>
</protein>